<gene>
    <name evidence="1" type="ORF">COW91_00535</name>
</gene>
<comment type="caution">
    <text evidence="1">The sequence shown here is derived from an EMBL/GenBank/DDBJ whole genome shotgun (WGS) entry which is preliminary data.</text>
</comment>
<name>A0A2H0CH34_9BACT</name>
<organism evidence="1 2">
    <name type="scientific">Candidatus Nomurabacteria bacterium CG22_combo_CG10-13_8_21_14_all_32_8</name>
    <dbReference type="NCBI Taxonomy" id="1974732"/>
    <lineage>
        <taxon>Bacteria</taxon>
        <taxon>Candidatus Nomuraibacteriota</taxon>
    </lineage>
</organism>
<evidence type="ECO:0000313" key="1">
    <source>
        <dbReference type="EMBL" id="PIP69223.1"/>
    </source>
</evidence>
<dbReference type="EMBL" id="PCTI01000008">
    <property type="protein sequence ID" value="PIP69223.1"/>
    <property type="molecule type" value="Genomic_DNA"/>
</dbReference>
<dbReference type="Gene3D" id="1.10.10.410">
    <property type="match status" value="1"/>
</dbReference>
<reference evidence="1 2" key="1">
    <citation type="submission" date="2017-09" db="EMBL/GenBank/DDBJ databases">
        <title>Depth-based differentiation of microbial function through sediment-hosted aquifers and enrichment of novel symbionts in the deep terrestrial subsurface.</title>
        <authorList>
            <person name="Probst A.J."/>
            <person name="Ladd B."/>
            <person name="Jarett J.K."/>
            <person name="Geller-Mcgrath D.E."/>
            <person name="Sieber C.M."/>
            <person name="Emerson J.B."/>
            <person name="Anantharaman K."/>
            <person name="Thomas B.C."/>
            <person name="Malmstrom R."/>
            <person name="Stieglmeier M."/>
            <person name="Klingl A."/>
            <person name="Woyke T."/>
            <person name="Ryan C.M."/>
            <person name="Banfield J.F."/>
        </authorList>
    </citation>
    <scope>NUCLEOTIDE SEQUENCE [LARGE SCALE GENOMIC DNA]</scope>
    <source>
        <strain evidence="1">CG22_combo_CG10-13_8_21_14_all_32_8</strain>
    </source>
</reference>
<dbReference type="PANTHER" id="PTHR28055">
    <property type="entry name" value="ALTERED INHERITANCE OF MITOCHONDRIA PROTEIN 41, MITOCHONDRIAL"/>
    <property type="match status" value="1"/>
</dbReference>
<protein>
    <submittedName>
        <fullName evidence="1">Aspartyl-tRNA amidotransferase</fullName>
    </submittedName>
</protein>
<dbReference type="PANTHER" id="PTHR28055:SF1">
    <property type="entry name" value="ALTERED INHERITANCE OF MITOCHONDRIA PROTEIN 41, MITOCHONDRIAL"/>
    <property type="match status" value="1"/>
</dbReference>
<dbReference type="GO" id="GO:0016884">
    <property type="term" value="F:carbon-nitrogen ligase activity, with glutamine as amido-N-donor"/>
    <property type="evidence" value="ECO:0007669"/>
    <property type="project" value="InterPro"/>
</dbReference>
<dbReference type="Proteomes" id="UP000229176">
    <property type="component" value="Unassembled WGS sequence"/>
</dbReference>
<dbReference type="GO" id="GO:0016740">
    <property type="term" value="F:transferase activity"/>
    <property type="evidence" value="ECO:0007669"/>
    <property type="project" value="UniProtKB-KW"/>
</dbReference>
<accession>A0A2H0CH34</accession>
<dbReference type="InterPro" id="IPR003789">
    <property type="entry name" value="Asn/Gln_tRNA_amidoTrase-B-like"/>
</dbReference>
<dbReference type="Pfam" id="PF09424">
    <property type="entry name" value="YqeY"/>
    <property type="match status" value="1"/>
</dbReference>
<dbReference type="InterPro" id="IPR023168">
    <property type="entry name" value="GatB_Yqey_C_2"/>
</dbReference>
<dbReference type="InterPro" id="IPR042184">
    <property type="entry name" value="YqeY/Aim41_N"/>
</dbReference>
<dbReference type="Gene3D" id="1.10.1510.10">
    <property type="entry name" value="Uncharacterised protein YqeY/AIM41 PF09424, N-terminal domain"/>
    <property type="match status" value="1"/>
</dbReference>
<keyword evidence="1" id="KW-0808">Transferase</keyword>
<dbReference type="SUPFAM" id="SSF89095">
    <property type="entry name" value="GatB/YqeY motif"/>
    <property type="match status" value="1"/>
</dbReference>
<dbReference type="InterPro" id="IPR019004">
    <property type="entry name" value="YqeY/Aim41"/>
</dbReference>
<sequence length="149" mass="17291">MLHEQIKNKIKEAMLAKDVVLLETLRSMVASFTNELISKNRKPTEFLTDEEVLAVITRLSKQRKDSIEQYRKGNREDLVKEEEAQLTILETYLPKLMNKNEIEKIAKEKKEELNINEVTKKGMLMQALMKELKGKADGEVVKEVVDNLF</sequence>
<dbReference type="AlphaFoldDB" id="A0A2H0CH34"/>
<proteinExistence type="predicted"/>
<evidence type="ECO:0000313" key="2">
    <source>
        <dbReference type="Proteomes" id="UP000229176"/>
    </source>
</evidence>